<dbReference type="Pfam" id="PF00931">
    <property type="entry name" value="NB-ARC"/>
    <property type="match status" value="1"/>
</dbReference>
<dbReference type="Pfam" id="PF23559">
    <property type="entry name" value="WHD_DRP"/>
    <property type="match status" value="1"/>
</dbReference>
<keyword evidence="5" id="KW-0175">Coiled coil</keyword>
<dbReference type="InterPro" id="IPR036388">
    <property type="entry name" value="WH-like_DNA-bd_sf"/>
</dbReference>
<feature type="coiled-coil region" evidence="5">
    <location>
        <begin position="28"/>
        <end position="55"/>
    </location>
</feature>
<feature type="domain" description="NB-ARC" evidence="7">
    <location>
        <begin position="187"/>
        <end position="298"/>
    </location>
</feature>
<evidence type="ECO:0000313" key="11">
    <source>
        <dbReference type="Proteomes" id="UP000197138"/>
    </source>
</evidence>
<evidence type="ECO:0000259" key="7">
    <source>
        <dbReference type="Pfam" id="PF00931"/>
    </source>
</evidence>
<feature type="domain" description="Disease resistance N-terminal" evidence="8">
    <location>
        <begin position="6"/>
        <end position="93"/>
    </location>
</feature>
<evidence type="ECO:0000259" key="8">
    <source>
        <dbReference type="Pfam" id="PF18052"/>
    </source>
</evidence>
<dbReference type="SUPFAM" id="SSF52540">
    <property type="entry name" value="P-loop containing nucleoside triphosphate hydrolases"/>
    <property type="match status" value="1"/>
</dbReference>
<evidence type="ECO:0000256" key="1">
    <source>
        <dbReference type="ARBA" id="ARBA00022737"/>
    </source>
</evidence>
<dbReference type="GO" id="GO:0006952">
    <property type="term" value="P:defense response"/>
    <property type="evidence" value="ECO:0007669"/>
    <property type="project" value="UniProtKB-KW"/>
</dbReference>
<dbReference type="Gene3D" id="1.10.8.430">
    <property type="entry name" value="Helical domain of apoptotic protease-activating factors"/>
    <property type="match status" value="1"/>
</dbReference>
<gene>
    <name evidence="10" type="ORF">CDL15_Pgr016603</name>
</gene>
<dbReference type="FunFam" id="1.10.10.10:FF:000322">
    <property type="entry name" value="Probable disease resistance protein At1g63360"/>
    <property type="match status" value="1"/>
</dbReference>
<dbReference type="PANTHER" id="PTHR36766">
    <property type="entry name" value="PLANT BROAD-SPECTRUM MILDEW RESISTANCE PROTEIN RPW8"/>
    <property type="match status" value="1"/>
</dbReference>
<dbReference type="Gene3D" id="1.10.10.10">
    <property type="entry name" value="Winged helix-like DNA-binding domain superfamily/Winged helix DNA-binding domain"/>
    <property type="match status" value="1"/>
</dbReference>
<dbReference type="InterPro" id="IPR027417">
    <property type="entry name" value="P-loop_NTPase"/>
</dbReference>
<evidence type="ECO:0000256" key="4">
    <source>
        <dbReference type="ARBA" id="ARBA00022840"/>
    </source>
</evidence>
<keyword evidence="4" id="KW-0067">ATP-binding</keyword>
<dbReference type="Proteomes" id="UP000197138">
    <property type="component" value="Unassembled WGS sequence"/>
</dbReference>
<keyword evidence="1" id="KW-0677">Repeat</keyword>
<keyword evidence="3" id="KW-0611">Plant defense</keyword>
<protein>
    <recommendedName>
        <fullName evidence="12">Disease resistance RPP13-like protein 1</fullName>
    </recommendedName>
</protein>
<name>A0A218XT78_PUNGR</name>
<evidence type="ECO:0008006" key="12">
    <source>
        <dbReference type="Google" id="ProtNLM"/>
    </source>
</evidence>
<dbReference type="PANTHER" id="PTHR36766:SF51">
    <property type="entry name" value="DISEASE RESISTANCE RPP13-LIKE PROTEIN 1"/>
    <property type="match status" value="1"/>
</dbReference>
<feature type="domain" description="Disease resistance protein winged helix" evidence="9">
    <location>
        <begin position="425"/>
        <end position="493"/>
    </location>
</feature>
<feature type="region of interest" description="Disordered" evidence="6">
    <location>
        <begin position="784"/>
        <end position="804"/>
    </location>
</feature>
<proteinExistence type="predicted"/>
<dbReference type="GO" id="GO:0005524">
    <property type="term" value="F:ATP binding"/>
    <property type="evidence" value="ECO:0007669"/>
    <property type="project" value="UniProtKB-KW"/>
</dbReference>
<dbReference type="Gene3D" id="1.20.5.4130">
    <property type="match status" value="1"/>
</dbReference>
<dbReference type="PRINTS" id="PR00364">
    <property type="entry name" value="DISEASERSIST"/>
</dbReference>
<dbReference type="InterPro" id="IPR041118">
    <property type="entry name" value="Rx_N"/>
</dbReference>
<dbReference type="AlphaFoldDB" id="A0A218XT78"/>
<reference evidence="11" key="1">
    <citation type="journal article" date="2017" name="Plant J.">
        <title>The pomegranate (Punica granatum L.) genome and the genomics of punicalagin biosynthesis.</title>
        <authorList>
            <person name="Qin G."/>
            <person name="Xu C."/>
            <person name="Ming R."/>
            <person name="Tang H."/>
            <person name="Guyot R."/>
            <person name="Kramer E.M."/>
            <person name="Hu Y."/>
            <person name="Yi X."/>
            <person name="Qi Y."/>
            <person name="Xu X."/>
            <person name="Gao Z."/>
            <person name="Pan H."/>
            <person name="Jian J."/>
            <person name="Tian Y."/>
            <person name="Yue Z."/>
            <person name="Xu Y."/>
        </authorList>
    </citation>
    <scope>NUCLEOTIDE SEQUENCE [LARGE SCALE GENOMIC DNA]</scope>
    <source>
        <strain evidence="11">cv. Dabenzi</strain>
    </source>
</reference>
<evidence type="ECO:0000259" key="9">
    <source>
        <dbReference type="Pfam" id="PF23559"/>
    </source>
</evidence>
<dbReference type="InterPro" id="IPR042197">
    <property type="entry name" value="Apaf_helical"/>
</dbReference>
<dbReference type="InterPro" id="IPR002182">
    <property type="entry name" value="NB-ARC"/>
</dbReference>
<evidence type="ECO:0000256" key="6">
    <source>
        <dbReference type="SAM" id="MobiDB-lite"/>
    </source>
</evidence>
<comment type="caution">
    <text evidence="10">The sequence shown here is derived from an EMBL/GenBank/DDBJ whole genome shotgun (WGS) entry which is preliminary data.</text>
</comment>
<evidence type="ECO:0000256" key="2">
    <source>
        <dbReference type="ARBA" id="ARBA00022741"/>
    </source>
</evidence>
<evidence type="ECO:0000256" key="3">
    <source>
        <dbReference type="ARBA" id="ARBA00022821"/>
    </source>
</evidence>
<evidence type="ECO:0000313" key="10">
    <source>
        <dbReference type="EMBL" id="OWM88030.1"/>
    </source>
</evidence>
<organism evidence="10 11">
    <name type="scientific">Punica granatum</name>
    <name type="common">Pomegranate</name>
    <dbReference type="NCBI Taxonomy" id="22663"/>
    <lineage>
        <taxon>Eukaryota</taxon>
        <taxon>Viridiplantae</taxon>
        <taxon>Streptophyta</taxon>
        <taxon>Embryophyta</taxon>
        <taxon>Tracheophyta</taxon>
        <taxon>Spermatophyta</taxon>
        <taxon>Magnoliopsida</taxon>
        <taxon>eudicotyledons</taxon>
        <taxon>Gunneridae</taxon>
        <taxon>Pentapetalae</taxon>
        <taxon>rosids</taxon>
        <taxon>malvids</taxon>
        <taxon>Myrtales</taxon>
        <taxon>Lythraceae</taxon>
        <taxon>Punica</taxon>
    </lineage>
</organism>
<evidence type="ECO:0000256" key="5">
    <source>
        <dbReference type="SAM" id="Coils"/>
    </source>
</evidence>
<sequence length="865" mass="96235">MAEVLLGSFLQVLFDRLASRELLNYARREKLRSRLKRWERNLQDINIVLEDAEDRAMGGESRVITPWLDDLRDLAYEVDDLLDEFGTEEALRSSFMPSDQAGASSSKLYSLLLPRCITCNLSPRRLVFKHEMGSKVKEIDGRLADIKSRKETLRLSEGGGGRIYIASHQRRLPSTYLAEPFILGRDNDREAIMNFLMDENEDLSVIPIVGMGGLGKTTLARLVYNDEKVKGSFPVRAWACVSDEFDVLAVMRTIFLQIMGRAHEGKDLNVLQVEIQNSLSVSGKKFLIVLDDVWDKEDATLHDRWTLLRRKFESGRAKVYTLGTLSPDDCKALLAYHALGVVNFDNHPDIKPAGEKIAAKCAGLPLAAKTVGGVLRSRYELGEWKTIAQSRIWDLPETKGVPQALLLSYIYLPSDLKRCFVYCAVFPKDHEFDKDDLISLWMAEGLLGRARLEESMRDLGLRYFRELLSRSFFHPFSGQESSFVMHDLLSDLAASIAGEFCLSLGEGQLDSCKEKKSLEKVRHLSLNPHHYEVSGRRATKRHAKLSQSGEYLGLLEGQAITTAGGGMMTCSLNFDDGSNRSSGSGGNCSAMRPPSQLQELSIPICPALMPFDFLNDNAKQLVVSSPKKLDIYRSEVLGSSLEGTTTMGLEEIAIACCKMLNSLSPHLHRSFTRLTQLHLKDCPALELRVLAVASRHPVSSSYSWLPRDQVSLTADACSLVPARTRDCTGIASFPEEGLPPNQAHLNVWECENLNRPMSKWGLKETTAFRGLTIGGKIGCLVGTNSFPPPPDHEEEDEGRGQGKGGWHVLPPSMISRCKATSLLKLKFLPREGFLASLGLLHIGGCSEDLVGDYFPIIERIPDICL</sequence>
<dbReference type="Gene3D" id="3.40.50.300">
    <property type="entry name" value="P-loop containing nucleotide triphosphate hydrolases"/>
    <property type="match status" value="1"/>
</dbReference>
<dbReference type="InterPro" id="IPR058922">
    <property type="entry name" value="WHD_DRP"/>
</dbReference>
<dbReference type="GO" id="GO:0043531">
    <property type="term" value="F:ADP binding"/>
    <property type="evidence" value="ECO:0007669"/>
    <property type="project" value="InterPro"/>
</dbReference>
<dbReference type="EMBL" id="MTKT01000799">
    <property type="protein sequence ID" value="OWM88030.1"/>
    <property type="molecule type" value="Genomic_DNA"/>
</dbReference>
<keyword evidence="2" id="KW-0547">Nucleotide-binding</keyword>
<accession>A0A218XT78</accession>
<dbReference type="Pfam" id="PF18052">
    <property type="entry name" value="Rx_N"/>
    <property type="match status" value="1"/>
</dbReference>